<dbReference type="InterPro" id="IPR003439">
    <property type="entry name" value="ABC_transporter-like_ATP-bd"/>
</dbReference>
<name>A0A4V2V0H5_9FIRM</name>
<keyword evidence="2" id="KW-1003">Cell membrane</keyword>
<dbReference type="EC" id="7.6.2.9" evidence="7"/>
<dbReference type="SUPFAM" id="SSF50331">
    <property type="entry name" value="MOP-like"/>
    <property type="match status" value="1"/>
</dbReference>
<keyword evidence="6" id="KW-0472">Membrane</keyword>
<dbReference type="SMART" id="SM00382">
    <property type="entry name" value="AAA"/>
    <property type="match status" value="1"/>
</dbReference>
<dbReference type="OrthoDB" id="9802264at2"/>
<dbReference type="GO" id="GO:0015418">
    <property type="term" value="F:ABC-type quaternary ammonium compound transporting activity"/>
    <property type="evidence" value="ECO:0007669"/>
    <property type="project" value="UniProtKB-EC"/>
</dbReference>
<dbReference type="CDD" id="cd03259">
    <property type="entry name" value="ABC_Carb_Solutes_like"/>
    <property type="match status" value="1"/>
</dbReference>
<keyword evidence="1" id="KW-0813">Transport</keyword>
<evidence type="ECO:0000256" key="3">
    <source>
        <dbReference type="ARBA" id="ARBA00022741"/>
    </source>
</evidence>
<dbReference type="InterPro" id="IPR013611">
    <property type="entry name" value="Transp-assoc_OB_typ2"/>
</dbReference>
<evidence type="ECO:0000256" key="5">
    <source>
        <dbReference type="ARBA" id="ARBA00022967"/>
    </source>
</evidence>
<dbReference type="RefSeq" id="WP_132250292.1">
    <property type="nucleotide sequence ID" value="NZ_SMAL01000002.1"/>
</dbReference>
<gene>
    <name evidence="9" type="ORF">EDC18_102153</name>
</gene>
<dbReference type="InterPro" id="IPR017871">
    <property type="entry name" value="ABC_transporter-like_CS"/>
</dbReference>
<dbReference type="Pfam" id="PF08402">
    <property type="entry name" value="TOBE_2"/>
    <property type="match status" value="1"/>
</dbReference>
<reference evidence="9 10" key="1">
    <citation type="submission" date="2019-03" db="EMBL/GenBank/DDBJ databases">
        <title>Genomic Encyclopedia of Type Strains, Phase IV (KMG-IV): sequencing the most valuable type-strain genomes for metagenomic binning, comparative biology and taxonomic classification.</title>
        <authorList>
            <person name="Goeker M."/>
        </authorList>
    </citation>
    <scope>NUCLEOTIDE SEQUENCE [LARGE SCALE GENOMIC DNA]</scope>
    <source>
        <strain evidence="9 10">DSM 24629</strain>
    </source>
</reference>
<keyword evidence="5" id="KW-1278">Translocase</keyword>
<evidence type="ECO:0000256" key="1">
    <source>
        <dbReference type="ARBA" id="ARBA00022448"/>
    </source>
</evidence>
<dbReference type="PROSITE" id="PS00211">
    <property type="entry name" value="ABC_TRANSPORTER_1"/>
    <property type="match status" value="1"/>
</dbReference>
<dbReference type="GO" id="GO:0005524">
    <property type="term" value="F:ATP binding"/>
    <property type="evidence" value="ECO:0007669"/>
    <property type="project" value="UniProtKB-KW"/>
</dbReference>
<dbReference type="AlphaFoldDB" id="A0A4V2V0H5"/>
<dbReference type="GO" id="GO:0016887">
    <property type="term" value="F:ATP hydrolysis activity"/>
    <property type="evidence" value="ECO:0007669"/>
    <property type="project" value="InterPro"/>
</dbReference>
<dbReference type="GO" id="GO:0055052">
    <property type="term" value="C:ATP-binding cassette (ABC) transporter complex, substrate-binding subunit-containing"/>
    <property type="evidence" value="ECO:0007669"/>
    <property type="project" value="TreeGrafter"/>
</dbReference>
<evidence type="ECO:0000256" key="6">
    <source>
        <dbReference type="ARBA" id="ARBA00023136"/>
    </source>
</evidence>
<dbReference type="PANTHER" id="PTHR43875:SF15">
    <property type="entry name" value="TREHALOSE IMPORT ATP-BINDING PROTEIN SUGC"/>
    <property type="match status" value="1"/>
</dbReference>
<dbReference type="Pfam" id="PF00005">
    <property type="entry name" value="ABC_tran"/>
    <property type="match status" value="1"/>
</dbReference>
<dbReference type="PANTHER" id="PTHR43875">
    <property type="entry name" value="MALTODEXTRIN IMPORT ATP-BINDING PROTEIN MSMX"/>
    <property type="match status" value="1"/>
</dbReference>
<evidence type="ECO:0000256" key="7">
    <source>
        <dbReference type="ARBA" id="ARBA00066388"/>
    </source>
</evidence>
<dbReference type="InterPro" id="IPR047641">
    <property type="entry name" value="ABC_transpr_MalK/UgpC-like"/>
</dbReference>
<evidence type="ECO:0000259" key="8">
    <source>
        <dbReference type="PROSITE" id="PS50893"/>
    </source>
</evidence>
<accession>A0A4V2V0H5</accession>
<feature type="domain" description="ABC transporter" evidence="8">
    <location>
        <begin position="4"/>
        <end position="235"/>
    </location>
</feature>
<keyword evidence="3" id="KW-0547">Nucleotide-binding</keyword>
<dbReference type="InterPro" id="IPR027417">
    <property type="entry name" value="P-loop_NTPase"/>
</dbReference>
<dbReference type="SUPFAM" id="SSF52540">
    <property type="entry name" value="P-loop containing nucleoside triphosphate hydrolases"/>
    <property type="match status" value="1"/>
</dbReference>
<protein>
    <recommendedName>
        <fullName evidence="7">ABC-type quaternary amine transporter</fullName>
        <ecNumber evidence="7">7.6.2.9</ecNumber>
    </recommendedName>
</protein>
<dbReference type="FunFam" id="3.40.50.300:FF:000425">
    <property type="entry name" value="Probable ABC transporter, ATP-binding subunit"/>
    <property type="match status" value="1"/>
</dbReference>
<dbReference type="InterPro" id="IPR008995">
    <property type="entry name" value="Mo/tungstate-bd_C_term_dom"/>
</dbReference>
<dbReference type="Gene3D" id="2.40.50.100">
    <property type="match status" value="1"/>
</dbReference>
<evidence type="ECO:0000313" key="9">
    <source>
        <dbReference type="EMBL" id="TCT16137.1"/>
    </source>
</evidence>
<dbReference type="EMBL" id="SMAL01000002">
    <property type="protein sequence ID" value="TCT16137.1"/>
    <property type="molecule type" value="Genomic_DNA"/>
</dbReference>
<organism evidence="9 10">
    <name type="scientific">Natranaerovirga pectinivora</name>
    <dbReference type="NCBI Taxonomy" id="682400"/>
    <lineage>
        <taxon>Bacteria</taxon>
        <taxon>Bacillati</taxon>
        <taxon>Bacillota</taxon>
        <taxon>Clostridia</taxon>
        <taxon>Lachnospirales</taxon>
        <taxon>Natranaerovirgaceae</taxon>
        <taxon>Natranaerovirga</taxon>
    </lineage>
</organism>
<dbReference type="Proteomes" id="UP000294902">
    <property type="component" value="Unassembled WGS sequence"/>
</dbReference>
<sequence length="352" mass="39030">MFDIELKSISKTFLGSDEPALNDINIEVEKGSIVTLLGPSGSGKSTTLRIIAGFERAESGSVAIAGEVVSDEVSWIPPERRGIGMVFQDYALFPHLTVFNNIGFGYKGKDRDERIKEVMKLVNLEGFEKRYPNELSGGQQQRVALARALARRPVVVLLDEPFSNLDADLRIQMRMEVKRIIKEAGATAVFVSHDQKDALSISDKIIVMRDGKVQQTGTPQEIYKNPINRFVATFIGSSTIVKGVISKDGHSVLTEIGNIVFNNINNLNPDEEVYVSIRPESLKVDDDGNIKGIVKQMSYTGESIELVVELLISKDEKQEVLIHIHSDKIINIGDQVKFNIVPKAIAVIRRDL</sequence>
<dbReference type="InterPro" id="IPR003593">
    <property type="entry name" value="AAA+_ATPase"/>
</dbReference>
<proteinExistence type="predicted"/>
<comment type="caution">
    <text evidence="9">The sequence shown here is derived from an EMBL/GenBank/DDBJ whole genome shotgun (WGS) entry which is preliminary data.</text>
</comment>
<evidence type="ECO:0000313" key="10">
    <source>
        <dbReference type="Proteomes" id="UP000294902"/>
    </source>
</evidence>
<dbReference type="PROSITE" id="PS50893">
    <property type="entry name" value="ABC_TRANSPORTER_2"/>
    <property type="match status" value="1"/>
</dbReference>
<keyword evidence="10" id="KW-1185">Reference proteome</keyword>
<dbReference type="Gene3D" id="3.40.50.300">
    <property type="entry name" value="P-loop containing nucleotide triphosphate hydrolases"/>
    <property type="match status" value="1"/>
</dbReference>
<dbReference type="InterPro" id="IPR015853">
    <property type="entry name" value="ABC_transpr_FbpC"/>
</dbReference>
<evidence type="ECO:0000256" key="2">
    <source>
        <dbReference type="ARBA" id="ARBA00022475"/>
    </source>
</evidence>
<keyword evidence="4 9" id="KW-0067">ATP-binding</keyword>
<dbReference type="GO" id="GO:0015408">
    <property type="term" value="F:ABC-type ferric iron transporter activity"/>
    <property type="evidence" value="ECO:0007669"/>
    <property type="project" value="InterPro"/>
</dbReference>
<evidence type="ECO:0000256" key="4">
    <source>
        <dbReference type="ARBA" id="ARBA00022840"/>
    </source>
</evidence>